<evidence type="ECO:0000313" key="2">
    <source>
        <dbReference type="Proteomes" id="UP000824267"/>
    </source>
</evidence>
<dbReference type="EMBL" id="DXGG01000201">
    <property type="protein sequence ID" value="HIW87887.1"/>
    <property type="molecule type" value="Genomic_DNA"/>
</dbReference>
<sequence length="243" mass="28963">MKTILETFKGVAQLERNKKHQELTRQFHDLACMLIFGGYFLINKTRRIHLKEIEFYYHEEMEGGLKDPVMYHTTDHEKRQDLPYFVFGSFNCHASGIDITFENQDKKYRASFLIRGYKVESLNDGEWITTKDFERRSTYIYEDMMMGLSLDKGLCIEWVNEATQTSHCLTSGWRRNVASYLKDKNGCYLKDSKGNYIKEEISIKEYNGLGKAEKEKYFLYSGRRYRKCDRAWNFRIADNEENR</sequence>
<comment type="caution">
    <text evidence="1">The sequence shown here is derived from an EMBL/GenBank/DDBJ whole genome shotgun (WGS) entry which is preliminary data.</text>
</comment>
<dbReference type="Proteomes" id="UP000824267">
    <property type="component" value="Unassembled WGS sequence"/>
</dbReference>
<proteinExistence type="predicted"/>
<organism evidence="1 2">
    <name type="scientific">Candidatus Onthomorpha intestinigallinarum</name>
    <dbReference type="NCBI Taxonomy" id="2840880"/>
    <lineage>
        <taxon>Bacteria</taxon>
        <taxon>Pseudomonadati</taxon>
        <taxon>Bacteroidota</taxon>
        <taxon>Bacteroidia</taxon>
        <taxon>Bacteroidales</taxon>
        <taxon>Candidatus Onthomorpha</taxon>
    </lineage>
</organism>
<accession>A0A9D1RHV0</accession>
<reference evidence="1" key="2">
    <citation type="submission" date="2021-04" db="EMBL/GenBank/DDBJ databases">
        <authorList>
            <person name="Gilroy R."/>
        </authorList>
    </citation>
    <scope>NUCLEOTIDE SEQUENCE</scope>
    <source>
        <strain evidence="1">Gambia16-930</strain>
    </source>
</reference>
<gene>
    <name evidence="1" type="ORF">IAC47_06405</name>
</gene>
<reference evidence="1" key="1">
    <citation type="journal article" date="2021" name="PeerJ">
        <title>Extensive microbial diversity within the chicken gut microbiome revealed by metagenomics and culture.</title>
        <authorList>
            <person name="Gilroy R."/>
            <person name="Ravi A."/>
            <person name="Getino M."/>
            <person name="Pursley I."/>
            <person name="Horton D.L."/>
            <person name="Alikhan N.F."/>
            <person name="Baker D."/>
            <person name="Gharbi K."/>
            <person name="Hall N."/>
            <person name="Watson M."/>
            <person name="Adriaenssens E.M."/>
            <person name="Foster-Nyarko E."/>
            <person name="Jarju S."/>
            <person name="Secka A."/>
            <person name="Antonio M."/>
            <person name="Oren A."/>
            <person name="Chaudhuri R.R."/>
            <person name="La Ragione R."/>
            <person name="Hildebrand F."/>
            <person name="Pallen M.J."/>
        </authorList>
    </citation>
    <scope>NUCLEOTIDE SEQUENCE</scope>
    <source>
        <strain evidence="1">Gambia16-930</strain>
    </source>
</reference>
<protein>
    <submittedName>
        <fullName evidence="1">Uncharacterized protein</fullName>
    </submittedName>
</protein>
<evidence type="ECO:0000313" key="1">
    <source>
        <dbReference type="EMBL" id="HIW87887.1"/>
    </source>
</evidence>
<dbReference type="AlphaFoldDB" id="A0A9D1RHV0"/>
<name>A0A9D1RHV0_9BACT</name>